<feature type="region of interest" description="Disordered" evidence="4">
    <location>
        <begin position="232"/>
        <end position="305"/>
    </location>
</feature>
<keyword evidence="1" id="KW-0732">Signal</keyword>
<dbReference type="InterPro" id="IPR001007">
    <property type="entry name" value="VWF_dom"/>
</dbReference>
<evidence type="ECO:0008006" key="9">
    <source>
        <dbReference type="Google" id="ProtNLM"/>
    </source>
</evidence>
<dbReference type="PANTHER" id="PTHR11348:SF17">
    <property type="entry name" value="CCN"/>
    <property type="match status" value="1"/>
</dbReference>
<protein>
    <recommendedName>
        <fullName evidence="9">VWFC domain-containing protein</fullName>
    </recommendedName>
</protein>
<dbReference type="SMART" id="SM00041">
    <property type="entry name" value="CT"/>
    <property type="match status" value="1"/>
</dbReference>
<dbReference type="PROSITE" id="PS01185">
    <property type="entry name" value="CTCK_1"/>
    <property type="match status" value="1"/>
</dbReference>
<dbReference type="PROSITE" id="PS50184">
    <property type="entry name" value="VWFC_2"/>
    <property type="match status" value="1"/>
</dbReference>
<feature type="compositionally biased region" description="Basic residues" evidence="4">
    <location>
        <begin position="257"/>
        <end position="280"/>
    </location>
</feature>
<sequence>GTNQKNPCSVNGVTYQDGETFAPDCSQVCTCQNGFYGCSSRCPHELTKPSEDTCPEPKLMKVKDECCRQWTCQKIDTTHAPPTTTLAYPPWRRGEANGPCPQGSDWTPCSITCGTGVSVRTIVDPVSCATAQEQRLCLLRPCEEKFERETCTATVKLKEKRRILYQDCISVKTYRLRFCDTCRKRKCCFPKRTRHRKIEFQCSQGKREVFNFMWIKKCRCAKKCYGEVENPGKRRKERERNKRRRQESLKRRERERSKKRRERARNKKRRERERNKKKREKARDEKRRDKERADKRGRRCKNNTQ</sequence>
<dbReference type="GO" id="GO:0007165">
    <property type="term" value="P:signal transduction"/>
    <property type="evidence" value="ECO:0007669"/>
    <property type="project" value="InterPro"/>
</dbReference>
<feature type="non-terminal residue" evidence="7">
    <location>
        <position position="1"/>
    </location>
</feature>
<evidence type="ECO:0000256" key="3">
    <source>
        <dbReference type="PROSITE-ProRule" id="PRU00039"/>
    </source>
</evidence>
<dbReference type="SUPFAM" id="SSF82895">
    <property type="entry name" value="TSP-1 type 1 repeat"/>
    <property type="match status" value="1"/>
</dbReference>
<dbReference type="SMART" id="SM00209">
    <property type="entry name" value="TSP1"/>
    <property type="match status" value="1"/>
</dbReference>
<dbReference type="SMART" id="SM00214">
    <property type="entry name" value="VWC"/>
    <property type="match status" value="1"/>
</dbReference>
<reference evidence="7 8" key="1">
    <citation type="submission" date="2019-01" db="EMBL/GenBank/DDBJ databases">
        <title>A draft genome assembly of the solar-powered sea slug Elysia chlorotica.</title>
        <authorList>
            <person name="Cai H."/>
            <person name="Li Q."/>
            <person name="Fang X."/>
            <person name="Li J."/>
            <person name="Curtis N.E."/>
            <person name="Altenburger A."/>
            <person name="Shibata T."/>
            <person name="Feng M."/>
            <person name="Maeda T."/>
            <person name="Schwartz J.A."/>
            <person name="Shigenobu S."/>
            <person name="Lundholm N."/>
            <person name="Nishiyama T."/>
            <person name="Yang H."/>
            <person name="Hasebe M."/>
            <person name="Li S."/>
            <person name="Pierce S.K."/>
            <person name="Wang J."/>
        </authorList>
    </citation>
    <scope>NUCLEOTIDE SEQUENCE [LARGE SCALE GENOMIC DNA]</scope>
    <source>
        <strain evidence="7">EC2010</strain>
        <tissue evidence="7">Whole organism of an adult</tissue>
    </source>
</reference>
<dbReference type="InterPro" id="IPR050941">
    <property type="entry name" value="CCN"/>
</dbReference>
<dbReference type="Gene3D" id="2.10.70.10">
    <property type="entry name" value="Complement Module, domain 1"/>
    <property type="match status" value="1"/>
</dbReference>
<feature type="domain" description="CTCK" evidence="5">
    <location>
        <begin position="151"/>
        <end position="225"/>
    </location>
</feature>
<evidence type="ECO:0000256" key="4">
    <source>
        <dbReference type="SAM" id="MobiDB-lite"/>
    </source>
</evidence>
<dbReference type="GO" id="GO:0005178">
    <property type="term" value="F:integrin binding"/>
    <property type="evidence" value="ECO:0007669"/>
    <property type="project" value="TreeGrafter"/>
</dbReference>
<name>A0A3S1B0H2_ELYCH</name>
<dbReference type="PROSITE" id="PS50092">
    <property type="entry name" value="TSP1"/>
    <property type="match status" value="1"/>
</dbReference>
<evidence type="ECO:0000256" key="1">
    <source>
        <dbReference type="ARBA" id="ARBA00022729"/>
    </source>
</evidence>
<dbReference type="OrthoDB" id="365605at2759"/>
<dbReference type="GO" id="GO:0005615">
    <property type="term" value="C:extracellular space"/>
    <property type="evidence" value="ECO:0007669"/>
    <property type="project" value="TreeGrafter"/>
</dbReference>
<dbReference type="SUPFAM" id="SSF57603">
    <property type="entry name" value="FnI-like domain"/>
    <property type="match status" value="1"/>
</dbReference>
<proteinExistence type="predicted"/>
<dbReference type="GO" id="GO:0031012">
    <property type="term" value="C:extracellular matrix"/>
    <property type="evidence" value="ECO:0007669"/>
    <property type="project" value="TreeGrafter"/>
</dbReference>
<dbReference type="PANTHER" id="PTHR11348">
    <property type="entry name" value="CONNECTIVE TISSUE GROWTH FACTOR-RELATED"/>
    <property type="match status" value="1"/>
</dbReference>
<feature type="compositionally biased region" description="Basic residues" evidence="4">
    <location>
        <begin position="295"/>
        <end position="305"/>
    </location>
</feature>
<dbReference type="Proteomes" id="UP000271974">
    <property type="component" value="Unassembled WGS sequence"/>
</dbReference>
<evidence type="ECO:0000259" key="5">
    <source>
        <dbReference type="PROSITE" id="PS01225"/>
    </source>
</evidence>
<gene>
    <name evidence="7" type="ORF">EGW08_015329</name>
</gene>
<comment type="caution">
    <text evidence="3">Lacks conserved residue(s) required for the propagation of feature annotation.</text>
</comment>
<organism evidence="7 8">
    <name type="scientific">Elysia chlorotica</name>
    <name type="common">Eastern emerald elysia</name>
    <name type="synonym">Sea slug</name>
    <dbReference type="NCBI Taxonomy" id="188477"/>
    <lineage>
        <taxon>Eukaryota</taxon>
        <taxon>Metazoa</taxon>
        <taxon>Spiralia</taxon>
        <taxon>Lophotrochozoa</taxon>
        <taxon>Mollusca</taxon>
        <taxon>Gastropoda</taxon>
        <taxon>Heterobranchia</taxon>
        <taxon>Euthyneura</taxon>
        <taxon>Panpulmonata</taxon>
        <taxon>Sacoglossa</taxon>
        <taxon>Placobranchoidea</taxon>
        <taxon>Plakobranchidae</taxon>
        <taxon>Elysia</taxon>
    </lineage>
</organism>
<dbReference type="InterPro" id="IPR006207">
    <property type="entry name" value="Cys_knot_C"/>
</dbReference>
<evidence type="ECO:0000313" key="7">
    <source>
        <dbReference type="EMBL" id="RUS76926.1"/>
    </source>
</evidence>
<dbReference type="InterPro" id="IPR000884">
    <property type="entry name" value="TSP1_rpt"/>
</dbReference>
<dbReference type="PROSITE" id="PS01225">
    <property type="entry name" value="CTCK_2"/>
    <property type="match status" value="1"/>
</dbReference>
<dbReference type="Pfam" id="PF19035">
    <property type="entry name" value="TSP1_CCN"/>
    <property type="match status" value="1"/>
</dbReference>
<feature type="compositionally biased region" description="Basic and acidic residues" evidence="4">
    <location>
        <begin position="246"/>
        <end position="256"/>
    </location>
</feature>
<feature type="compositionally biased region" description="Basic and acidic residues" evidence="4">
    <location>
        <begin position="281"/>
        <end position="294"/>
    </location>
</feature>
<evidence type="ECO:0000313" key="8">
    <source>
        <dbReference type="Proteomes" id="UP000271974"/>
    </source>
</evidence>
<dbReference type="EMBL" id="RQTK01000624">
    <property type="protein sequence ID" value="RUS76926.1"/>
    <property type="molecule type" value="Genomic_DNA"/>
</dbReference>
<dbReference type="STRING" id="188477.A0A3S1B0H2"/>
<feature type="domain" description="VWFC" evidence="6">
    <location>
        <begin position="6"/>
        <end position="73"/>
    </location>
</feature>
<accession>A0A3S1B0H2</accession>
<keyword evidence="2" id="KW-1015">Disulfide bond</keyword>
<dbReference type="AlphaFoldDB" id="A0A3S1B0H2"/>
<comment type="caution">
    <text evidence="7">The sequence shown here is derived from an EMBL/GenBank/DDBJ whole genome shotgun (WGS) entry which is preliminary data.</text>
</comment>
<dbReference type="InterPro" id="IPR036383">
    <property type="entry name" value="TSP1_rpt_sf"/>
</dbReference>
<dbReference type="Pfam" id="PF00093">
    <property type="entry name" value="VWC"/>
    <property type="match status" value="1"/>
</dbReference>
<dbReference type="GO" id="GO:0007155">
    <property type="term" value="P:cell adhesion"/>
    <property type="evidence" value="ECO:0007669"/>
    <property type="project" value="TreeGrafter"/>
</dbReference>
<evidence type="ECO:0000256" key="2">
    <source>
        <dbReference type="ARBA" id="ARBA00023157"/>
    </source>
</evidence>
<dbReference type="GO" id="GO:0045597">
    <property type="term" value="P:positive regulation of cell differentiation"/>
    <property type="evidence" value="ECO:0007669"/>
    <property type="project" value="TreeGrafter"/>
</dbReference>
<keyword evidence="8" id="KW-1185">Reference proteome</keyword>
<feature type="compositionally biased region" description="Basic residues" evidence="4">
    <location>
        <begin position="233"/>
        <end position="245"/>
    </location>
</feature>
<dbReference type="GO" id="GO:0008201">
    <property type="term" value="F:heparin binding"/>
    <property type="evidence" value="ECO:0007669"/>
    <property type="project" value="TreeGrafter"/>
</dbReference>
<dbReference type="InterPro" id="IPR043973">
    <property type="entry name" value="TSP1_CCN"/>
</dbReference>
<dbReference type="Gene3D" id="2.20.100.10">
    <property type="entry name" value="Thrombospondin type-1 (TSP1) repeat"/>
    <property type="match status" value="1"/>
</dbReference>
<evidence type="ECO:0000259" key="6">
    <source>
        <dbReference type="PROSITE" id="PS50184"/>
    </source>
</evidence>